<protein>
    <recommendedName>
        <fullName evidence="1">Hydrazine synthase alpha subunit middle domain-containing protein</fullName>
    </recommendedName>
</protein>
<feature type="non-terminal residue" evidence="2">
    <location>
        <position position="251"/>
    </location>
</feature>
<sequence>MEQVPRPWACRRFWEYDGGAPAVSMGSVLGLKVLHGIVPVYEDGSAHFTVPTDRNIYFEALDENFMEIQRQRTYVNYRPGEKRSCIGCHELRQLAPANKPIMALKYPPSKPAPQPGDVTAARVIHYPTDVQPILDKHCIRCHSGRTPEARLDLTGELTEVFCRSYENILRRDLVVTLDEGSDFEGTKPVPPRTVGSHASKLITQLCKGRKDVKLSQEEMIKLTTWVDSNAQYYGSWYGRRSLEYKDHPDFR</sequence>
<dbReference type="AlphaFoldDB" id="X0V8M4"/>
<reference evidence="2" key="1">
    <citation type="journal article" date="2014" name="Front. Microbiol.">
        <title>High frequency of phylogenetically diverse reductive dehalogenase-homologous genes in deep subseafloor sedimentary metagenomes.</title>
        <authorList>
            <person name="Kawai M."/>
            <person name="Futagami T."/>
            <person name="Toyoda A."/>
            <person name="Takaki Y."/>
            <person name="Nishi S."/>
            <person name="Hori S."/>
            <person name="Arai W."/>
            <person name="Tsubouchi T."/>
            <person name="Morono Y."/>
            <person name="Uchiyama I."/>
            <person name="Ito T."/>
            <person name="Fujiyama A."/>
            <person name="Inagaki F."/>
            <person name="Takami H."/>
        </authorList>
    </citation>
    <scope>NUCLEOTIDE SEQUENCE</scope>
    <source>
        <strain evidence="2">Expedition CK06-06</strain>
    </source>
</reference>
<proteinExistence type="predicted"/>
<evidence type="ECO:0000259" key="1">
    <source>
        <dbReference type="Pfam" id="PF18582"/>
    </source>
</evidence>
<dbReference type="Pfam" id="PF18582">
    <property type="entry name" value="HZS_alpha"/>
    <property type="match status" value="1"/>
</dbReference>
<comment type="caution">
    <text evidence="2">The sequence shown here is derived from an EMBL/GenBank/DDBJ whole genome shotgun (WGS) entry which is preliminary data.</text>
</comment>
<dbReference type="InterPro" id="IPR040698">
    <property type="entry name" value="HZS_alpha_mid"/>
</dbReference>
<accession>X0V8M4</accession>
<organism evidence="2">
    <name type="scientific">marine sediment metagenome</name>
    <dbReference type="NCBI Taxonomy" id="412755"/>
    <lineage>
        <taxon>unclassified sequences</taxon>
        <taxon>metagenomes</taxon>
        <taxon>ecological metagenomes</taxon>
    </lineage>
</organism>
<dbReference type="EMBL" id="BARS01014802">
    <property type="protein sequence ID" value="GAF96975.1"/>
    <property type="molecule type" value="Genomic_DNA"/>
</dbReference>
<evidence type="ECO:0000313" key="2">
    <source>
        <dbReference type="EMBL" id="GAF96975.1"/>
    </source>
</evidence>
<name>X0V8M4_9ZZZZ</name>
<gene>
    <name evidence="2" type="ORF">S01H1_24609</name>
</gene>
<feature type="domain" description="Hydrazine synthase alpha subunit middle" evidence="1">
    <location>
        <begin position="30"/>
        <end position="90"/>
    </location>
</feature>